<feature type="domain" description="Cysteinyl-tRNA ligase anticodon binding" evidence="1">
    <location>
        <begin position="51"/>
        <end position="100"/>
    </location>
</feature>
<keyword evidence="3" id="KW-1185">Reference proteome</keyword>
<evidence type="ECO:0000313" key="2">
    <source>
        <dbReference type="EMBL" id="MFD2841048.1"/>
    </source>
</evidence>
<evidence type="ECO:0000259" key="1">
    <source>
        <dbReference type="Pfam" id="PF23493"/>
    </source>
</evidence>
<dbReference type="EMBL" id="JBHUOP010000004">
    <property type="protein sequence ID" value="MFD2841048.1"/>
    <property type="molecule type" value="Genomic_DNA"/>
</dbReference>
<reference evidence="3" key="1">
    <citation type="journal article" date="2019" name="Int. J. Syst. Evol. Microbiol.">
        <title>The Global Catalogue of Microorganisms (GCM) 10K type strain sequencing project: providing services to taxonomists for standard genome sequencing and annotation.</title>
        <authorList>
            <consortium name="The Broad Institute Genomics Platform"/>
            <consortium name="The Broad Institute Genome Sequencing Center for Infectious Disease"/>
            <person name="Wu L."/>
            <person name="Ma J."/>
        </authorList>
    </citation>
    <scope>NUCLEOTIDE SEQUENCE [LARGE SCALE GENOMIC DNA]</scope>
    <source>
        <strain evidence="3">KCTC 33576</strain>
    </source>
</reference>
<dbReference type="Pfam" id="PF23493">
    <property type="entry name" value="CysS_C"/>
    <property type="match status" value="1"/>
</dbReference>
<dbReference type="InterPro" id="IPR056411">
    <property type="entry name" value="CysS_C"/>
</dbReference>
<dbReference type="RefSeq" id="WP_377466972.1">
    <property type="nucleotide sequence ID" value="NZ_JBHUOP010000004.1"/>
</dbReference>
<gene>
    <name evidence="2" type="ORF">ACFSYH_10790</name>
</gene>
<protein>
    <recommendedName>
        <fullName evidence="1">Cysteinyl-tRNA ligase anticodon binding domain-containing protein</fullName>
    </recommendedName>
</protein>
<accession>A0ABW5XJJ8</accession>
<sequence>MGTRDVEVSRTRTDKDFHAKLREAFTAFGYKWRGESDPYEDSFHTWIEGSGDLSAEADRLLLKRHRALADAKSGAAADALDALRALGISARDRKDEQQYRNV</sequence>
<evidence type="ECO:0000313" key="3">
    <source>
        <dbReference type="Proteomes" id="UP001597391"/>
    </source>
</evidence>
<comment type="caution">
    <text evidence="2">The sequence shown here is derived from an EMBL/GenBank/DDBJ whole genome shotgun (WGS) entry which is preliminary data.</text>
</comment>
<dbReference type="Proteomes" id="UP001597391">
    <property type="component" value="Unassembled WGS sequence"/>
</dbReference>
<organism evidence="2 3">
    <name type="scientific">Populibacterium corticicola</name>
    <dbReference type="NCBI Taxonomy" id="1812826"/>
    <lineage>
        <taxon>Bacteria</taxon>
        <taxon>Bacillati</taxon>
        <taxon>Actinomycetota</taxon>
        <taxon>Actinomycetes</taxon>
        <taxon>Micrococcales</taxon>
        <taxon>Jonesiaceae</taxon>
        <taxon>Populibacterium</taxon>
    </lineage>
</organism>
<name>A0ABW5XJJ8_9MICO</name>
<proteinExistence type="predicted"/>